<evidence type="ECO:0000313" key="2">
    <source>
        <dbReference type="Proteomes" id="UP000585272"/>
    </source>
</evidence>
<proteinExistence type="predicted"/>
<dbReference type="AlphaFoldDB" id="A0A840IGR9"/>
<accession>A0A840IGR9</accession>
<keyword evidence="2" id="KW-1185">Reference proteome</keyword>
<dbReference type="EMBL" id="JACHNU010000006">
    <property type="protein sequence ID" value="MBB4664082.1"/>
    <property type="molecule type" value="Genomic_DNA"/>
</dbReference>
<organism evidence="1 2">
    <name type="scientific">Conexibacter arvalis</name>
    <dbReference type="NCBI Taxonomy" id="912552"/>
    <lineage>
        <taxon>Bacteria</taxon>
        <taxon>Bacillati</taxon>
        <taxon>Actinomycetota</taxon>
        <taxon>Thermoleophilia</taxon>
        <taxon>Solirubrobacterales</taxon>
        <taxon>Conexibacteraceae</taxon>
        <taxon>Conexibacter</taxon>
    </lineage>
</organism>
<dbReference type="Pfam" id="PF04237">
    <property type="entry name" value="YjbR"/>
    <property type="match status" value="1"/>
</dbReference>
<protein>
    <recommendedName>
        <fullName evidence="3">MmcQ/YjbR family DNA-binding protein</fullName>
    </recommendedName>
</protein>
<dbReference type="Gene3D" id="3.90.1150.30">
    <property type="match status" value="1"/>
</dbReference>
<dbReference type="SUPFAM" id="SSF142906">
    <property type="entry name" value="YjbR-like"/>
    <property type="match status" value="1"/>
</dbReference>
<name>A0A840IGR9_9ACTN</name>
<gene>
    <name evidence="1" type="ORF">BDZ31_003685</name>
</gene>
<comment type="caution">
    <text evidence="1">The sequence shown here is derived from an EMBL/GenBank/DDBJ whole genome shotgun (WGS) entry which is preliminary data.</text>
</comment>
<evidence type="ECO:0000313" key="1">
    <source>
        <dbReference type="EMBL" id="MBB4664082.1"/>
    </source>
</evidence>
<dbReference type="Proteomes" id="UP000585272">
    <property type="component" value="Unassembled WGS sequence"/>
</dbReference>
<evidence type="ECO:0008006" key="3">
    <source>
        <dbReference type="Google" id="ProtNLM"/>
    </source>
</evidence>
<dbReference type="InterPro" id="IPR038056">
    <property type="entry name" value="YjbR-like_sf"/>
</dbReference>
<dbReference type="RefSeq" id="WP_183343804.1">
    <property type="nucleotide sequence ID" value="NZ_JACHNU010000006.1"/>
</dbReference>
<reference evidence="1 2" key="1">
    <citation type="submission" date="2020-08" db="EMBL/GenBank/DDBJ databases">
        <title>Genomic Encyclopedia of Archaeal and Bacterial Type Strains, Phase II (KMG-II): from individual species to whole genera.</title>
        <authorList>
            <person name="Goeker M."/>
        </authorList>
    </citation>
    <scope>NUCLEOTIDE SEQUENCE [LARGE SCALE GENOMIC DNA]</scope>
    <source>
        <strain evidence="1 2">DSM 23288</strain>
    </source>
</reference>
<dbReference type="InterPro" id="IPR058532">
    <property type="entry name" value="YjbR/MT2646/Rv2570-like"/>
</dbReference>
<sequence length="116" mass="12241">MVTEDDARSFALALPEATEGGHMGHADFRVGGKIFAGFPRPGEMSLRLDAAEQAAVVATAPATYAPAAGAWGRQGWTIVQLAGADPEELRELLAEAWRWRAPRRLADALGGDARGA</sequence>